<protein>
    <submittedName>
        <fullName evidence="1">Uncharacterized protein</fullName>
    </submittedName>
</protein>
<dbReference type="EMBL" id="CP014806">
    <property type="protein sequence ID" value="AMX00820.1"/>
    <property type="molecule type" value="Genomic_DNA"/>
</dbReference>
<dbReference type="Proteomes" id="UP000076021">
    <property type="component" value="Chromosome"/>
</dbReference>
<dbReference type="KEGG" id="rst:ATY39_16405"/>
<dbReference type="AlphaFoldDB" id="A0A143HH84"/>
<name>A0A143HH84_9BACL</name>
<evidence type="ECO:0000313" key="1">
    <source>
        <dbReference type="EMBL" id="AMX00820.1"/>
    </source>
</evidence>
<dbReference type="RefSeq" id="WP_066791603.1">
    <property type="nucleotide sequence ID" value="NZ_CP014806.1"/>
</dbReference>
<organism evidence="1 2">
    <name type="scientific">Rummeliibacillus stabekisii</name>
    <dbReference type="NCBI Taxonomy" id="241244"/>
    <lineage>
        <taxon>Bacteria</taxon>
        <taxon>Bacillati</taxon>
        <taxon>Bacillota</taxon>
        <taxon>Bacilli</taxon>
        <taxon>Bacillales</taxon>
        <taxon>Caryophanaceae</taxon>
        <taxon>Rummeliibacillus</taxon>
    </lineage>
</organism>
<accession>A0A143HH84</accession>
<reference evidence="1 2" key="1">
    <citation type="journal article" date="2016" name="Genome Announc.">
        <title>Whole-Genome Sequence of Rummeliibacillus stabekisii Strain PP9 Isolated from Antarctic Soil.</title>
        <authorList>
            <person name="da Mota F.F."/>
            <person name="Vollu R.E."/>
            <person name="Jurelevicius D."/>
            <person name="Seldin L."/>
        </authorList>
    </citation>
    <scope>NUCLEOTIDE SEQUENCE [LARGE SCALE GENOMIC DNA]</scope>
    <source>
        <strain evidence="1 2">PP9</strain>
    </source>
</reference>
<reference evidence="2" key="2">
    <citation type="submission" date="2016-03" db="EMBL/GenBank/DDBJ databases">
        <authorList>
            <person name="Ploux O."/>
        </authorList>
    </citation>
    <scope>NUCLEOTIDE SEQUENCE [LARGE SCALE GENOMIC DNA]</scope>
    <source>
        <strain evidence="2">PP9</strain>
    </source>
</reference>
<dbReference type="STRING" id="241244.ATY39_16405"/>
<keyword evidence="2" id="KW-1185">Reference proteome</keyword>
<dbReference type="OrthoDB" id="292377at2"/>
<sequence>MHVSSIREKQYTDIENRKRALRHKTADETYRRNAQYHKSRPSIETLLNLLTGKTDQEHNEEYTASARNQKGKDIGKNSIWRIHNDPVTQITNTSLKESTFEQVPSKQHIREKAILRYTFQTSMARQGFQFAEPTIYMFI</sequence>
<gene>
    <name evidence="1" type="ORF">ATY39_16405</name>
</gene>
<evidence type="ECO:0000313" key="2">
    <source>
        <dbReference type="Proteomes" id="UP000076021"/>
    </source>
</evidence>
<proteinExistence type="predicted"/>